<reference evidence="3 4" key="1">
    <citation type="submission" date="2019-03" db="EMBL/GenBank/DDBJ databases">
        <title>First draft genome of Liparis tanakae, snailfish: a comprehensive survey of snailfish specific genes.</title>
        <authorList>
            <person name="Kim W."/>
            <person name="Song I."/>
            <person name="Jeong J.-H."/>
            <person name="Kim D."/>
            <person name="Kim S."/>
            <person name="Ryu S."/>
            <person name="Song J.Y."/>
            <person name="Lee S.K."/>
        </authorList>
    </citation>
    <scope>NUCLEOTIDE SEQUENCE [LARGE SCALE GENOMIC DNA]</scope>
    <source>
        <tissue evidence="3">Muscle</tissue>
    </source>
</reference>
<dbReference type="InterPro" id="IPR000421">
    <property type="entry name" value="FA58C"/>
</dbReference>
<keyword evidence="4" id="KW-1185">Reference proteome</keyword>
<evidence type="ECO:0000313" key="4">
    <source>
        <dbReference type="Proteomes" id="UP000314294"/>
    </source>
</evidence>
<evidence type="ECO:0000259" key="2">
    <source>
        <dbReference type="PROSITE" id="PS50022"/>
    </source>
</evidence>
<evidence type="ECO:0000256" key="1">
    <source>
        <dbReference type="SAM" id="MobiDB-lite"/>
    </source>
</evidence>
<feature type="domain" description="F5/8 type C" evidence="2">
    <location>
        <begin position="1"/>
        <end position="104"/>
    </location>
</feature>
<dbReference type="SUPFAM" id="SSF49899">
    <property type="entry name" value="Concanavalin A-like lectins/glucanases"/>
    <property type="match status" value="1"/>
</dbReference>
<gene>
    <name evidence="3" type="primary">CNTNAP5_8</name>
    <name evidence="3" type="ORF">EYF80_034484</name>
</gene>
<comment type="caution">
    <text evidence="3">The sequence shown here is derived from an EMBL/GenBank/DDBJ whole genome shotgun (WGS) entry which is preliminary data.</text>
</comment>
<proteinExistence type="predicted"/>
<dbReference type="Gene3D" id="2.60.120.200">
    <property type="match status" value="1"/>
</dbReference>
<feature type="region of interest" description="Disordered" evidence="1">
    <location>
        <begin position="1"/>
        <end position="20"/>
    </location>
</feature>
<dbReference type="OrthoDB" id="26719at2759"/>
<dbReference type="PROSITE" id="PS01286">
    <property type="entry name" value="FA58C_2"/>
    <property type="match status" value="1"/>
</dbReference>
<sequence length="192" mass="21624">MYTLPAQSRRGGLDESVGSPSGMRLIEEIEPIGLRREARCGDRTGPTLIDHWTRRATDISSNSNADTVVQYKLKQPVIARYLRLIPLDWNPTGRTGLRLEIYGCRYTSDVAGFDGSSSLVYRHGARPGWTPMETVSLKFKTLKNCGTLLHAEGSRGHSLTLELEKGRLLLYQQQGIHTILPMFRYHKAHETD</sequence>
<evidence type="ECO:0000313" key="3">
    <source>
        <dbReference type="EMBL" id="TNN55294.1"/>
    </source>
</evidence>
<dbReference type="InterPro" id="IPR013320">
    <property type="entry name" value="ConA-like_dom_sf"/>
</dbReference>
<organism evidence="3 4">
    <name type="scientific">Liparis tanakae</name>
    <name type="common">Tanaka's snailfish</name>
    <dbReference type="NCBI Taxonomy" id="230148"/>
    <lineage>
        <taxon>Eukaryota</taxon>
        <taxon>Metazoa</taxon>
        <taxon>Chordata</taxon>
        <taxon>Craniata</taxon>
        <taxon>Vertebrata</taxon>
        <taxon>Euteleostomi</taxon>
        <taxon>Actinopterygii</taxon>
        <taxon>Neopterygii</taxon>
        <taxon>Teleostei</taxon>
        <taxon>Neoteleostei</taxon>
        <taxon>Acanthomorphata</taxon>
        <taxon>Eupercaria</taxon>
        <taxon>Perciformes</taxon>
        <taxon>Cottioidei</taxon>
        <taxon>Cottales</taxon>
        <taxon>Liparidae</taxon>
        <taxon>Liparis</taxon>
    </lineage>
</organism>
<dbReference type="EMBL" id="SRLO01000460">
    <property type="protein sequence ID" value="TNN55294.1"/>
    <property type="molecule type" value="Genomic_DNA"/>
</dbReference>
<dbReference type="Gene3D" id="2.60.120.260">
    <property type="entry name" value="Galactose-binding domain-like"/>
    <property type="match status" value="1"/>
</dbReference>
<accession>A0A4Z2GRK2</accession>
<dbReference type="PROSITE" id="PS50022">
    <property type="entry name" value="FA58C_3"/>
    <property type="match status" value="1"/>
</dbReference>
<protein>
    <submittedName>
        <fullName evidence="3">Contactin-associated protein-like 5</fullName>
    </submittedName>
</protein>
<dbReference type="Proteomes" id="UP000314294">
    <property type="component" value="Unassembled WGS sequence"/>
</dbReference>
<dbReference type="AlphaFoldDB" id="A0A4Z2GRK2"/>
<name>A0A4Z2GRK2_9TELE</name>